<feature type="transmembrane region" description="Helical" evidence="7">
    <location>
        <begin position="140"/>
        <end position="163"/>
    </location>
</feature>
<keyword evidence="10" id="KW-1185">Reference proteome</keyword>
<dbReference type="InterPro" id="IPR051311">
    <property type="entry name" value="DedA_domain"/>
</dbReference>
<evidence type="ECO:0000256" key="4">
    <source>
        <dbReference type="ARBA" id="ARBA00022692"/>
    </source>
</evidence>
<feature type="transmembrane region" description="Helical" evidence="7">
    <location>
        <begin position="175"/>
        <end position="195"/>
    </location>
</feature>
<feature type="domain" description="VTT" evidence="8">
    <location>
        <begin position="35"/>
        <end position="160"/>
    </location>
</feature>
<comment type="similarity">
    <text evidence="2">Belongs to the DedA family.</text>
</comment>
<dbReference type="InterPro" id="IPR032816">
    <property type="entry name" value="VTT_dom"/>
</dbReference>
<keyword evidence="4 7" id="KW-0812">Transmembrane</keyword>
<organism evidence="9 10">
    <name type="scientific">Caldanaerobius fijiensis DSM 17918</name>
    <dbReference type="NCBI Taxonomy" id="1121256"/>
    <lineage>
        <taxon>Bacteria</taxon>
        <taxon>Bacillati</taxon>
        <taxon>Bacillota</taxon>
        <taxon>Clostridia</taxon>
        <taxon>Thermoanaerobacterales</taxon>
        <taxon>Thermoanaerobacteraceae</taxon>
        <taxon>Caldanaerobius</taxon>
    </lineage>
</organism>
<sequence>MDSGFAKHLYDYVVQYGYIAVFLGLAIEGTGMPGPVEILFFASGILIAKGSFSLWAVILIATLGNLTGNLAAYAAGYYGGRPFIEKYGRYLHVSAQDIDKVSKWYDRYGGVVVFISRIIGITRTPAIWISGISRMNVISYAFYSLCGDFVWASFWTVVSAQSINIFNVVRKNGHILYIIIPIIIILVVFVWWKFIKFYRTGRI</sequence>
<keyword evidence="3" id="KW-1003">Cell membrane</keyword>
<evidence type="ECO:0000256" key="7">
    <source>
        <dbReference type="SAM" id="Phobius"/>
    </source>
</evidence>
<comment type="subcellular location">
    <subcellularLocation>
        <location evidence="1">Cell membrane</location>
        <topology evidence="1">Multi-pass membrane protein</topology>
    </subcellularLocation>
</comment>
<evidence type="ECO:0000256" key="6">
    <source>
        <dbReference type="ARBA" id="ARBA00023136"/>
    </source>
</evidence>
<evidence type="ECO:0000313" key="10">
    <source>
        <dbReference type="Proteomes" id="UP000184088"/>
    </source>
</evidence>
<keyword evidence="5 7" id="KW-1133">Transmembrane helix</keyword>
<evidence type="ECO:0000256" key="5">
    <source>
        <dbReference type="ARBA" id="ARBA00022989"/>
    </source>
</evidence>
<keyword evidence="6 7" id="KW-0472">Membrane</keyword>
<protein>
    <submittedName>
        <fullName evidence="9">Membrane protein DedA, SNARE-associated domain</fullName>
    </submittedName>
</protein>
<dbReference type="PANTHER" id="PTHR42709">
    <property type="entry name" value="ALKALINE PHOSPHATASE LIKE PROTEIN"/>
    <property type="match status" value="1"/>
</dbReference>
<name>A0A1M5BE32_9THEO</name>
<evidence type="ECO:0000256" key="3">
    <source>
        <dbReference type="ARBA" id="ARBA00022475"/>
    </source>
</evidence>
<dbReference type="STRING" id="1121256.SAMN02746089_01853"/>
<dbReference type="EMBL" id="FQVH01000021">
    <property type="protein sequence ID" value="SHF40587.1"/>
    <property type="molecule type" value="Genomic_DNA"/>
</dbReference>
<proteinExistence type="inferred from homology"/>
<dbReference type="AlphaFoldDB" id="A0A1M5BE32"/>
<dbReference type="Proteomes" id="UP000184088">
    <property type="component" value="Unassembled WGS sequence"/>
</dbReference>
<dbReference type="Pfam" id="PF09335">
    <property type="entry name" value="VTT_dom"/>
    <property type="match status" value="1"/>
</dbReference>
<evidence type="ECO:0000259" key="8">
    <source>
        <dbReference type="Pfam" id="PF09335"/>
    </source>
</evidence>
<accession>A0A1M5BE32</accession>
<gene>
    <name evidence="9" type="ORF">SAMN02746089_01853</name>
</gene>
<evidence type="ECO:0000256" key="1">
    <source>
        <dbReference type="ARBA" id="ARBA00004651"/>
    </source>
</evidence>
<reference evidence="9 10" key="1">
    <citation type="submission" date="2016-11" db="EMBL/GenBank/DDBJ databases">
        <authorList>
            <person name="Jaros S."/>
            <person name="Januszkiewicz K."/>
            <person name="Wedrychowicz H."/>
        </authorList>
    </citation>
    <scope>NUCLEOTIDE SEQUENCE [LARGE SCALE GENOMIC DNA]</scope>
    <source>
        <strain evidence="9 10">DSM 17918</strain>
    </source>
</reference>
<dbReference type="PANTHER" id="PTHR42709:SF6">
    <property type="entry name" value="UNDECAPRENYL PHOSPHATE TRANSPORTER A"/>
    <property type="match status" value="1"/>
</dbReference>
<evidence type="ECO:0000313" key="9">
    <source>
        <dbReference type="EMBL" id="SHF40587.1"/>
    </source>
</evidence>
<dbReference type="GO" id="GO:0005886">
    <property type="term" value="C:plasma membrane"/>
    <property type="evidence" value="ECO:0007669"/>
    <property type="project" value="UniProtKB-SubCell"/>
</dbReference>
<dbReference type="OrthoDB" id="9813426at2"/>
<dbReference type="RefSeq" id="WP_073344446.1">
    <property type="nucleotide sequence ID" value="NZ_FQVH01000021.1"/>
</dbReference>
<feature type="transmembrane region" description="Helical" evidence="7">
    <location>
        <begin position="12"/>
        <end position="31"/>
    </location>
</feature>
<evidence type="ECO:0000256" key="2">
    <source>
        <dbReference type="ARBA" id="ARBA00010792"/>
    </source>
</evidence>